<feature type="region of interest" description="Disordered" evidence="1">
    <location>
        <begin position="1"/>
        <end position="22"/>
    </location>
</feature>
<dbReference type="STRING" id="1116472.MGMO_1c00060"/>
<comment type="caution">
    <text evidence="3">The sequence shown here is derived from an EMBL/GenBank/DDBJ whole genome shotgun (WGS) entry which is preliminary data.</text>
</comment>
<keyword evidence="2" id="KW-0472">Membrane</keyword>
<protein>
    <recommendedName>
        <fullName evidence="5">DUF2157 domain-containing protein</fullName>
    </recommendedName>
</protein>
<dbReference type="RefSeq" id="WP_023492945.1">
    <property type="nucleotide sequence ID" value="NZ_AYLO01000001.1"/>
</dbReference>
<organism evidence="3 4">
    <name type="scientific">Methyloglobulus morosus KoM1</name>
    <dbReference type="NCBI Taxonomy" id="1116472"/>
    <lineage>
        <taxon>Bacteria</taxon>
        <taxon>Pseudomonadati</taxon>
        <taxon>Pseudomonadota</taxon>
        <taxon>Gammaproteobacteria</taxon>
        <taxon>Methylococcales</taxon>
        <taxon>Methylococcaceae</taxon>
        <taxon>Methyloglobulus</taxon>
    </lineage>
</organism>
<evidence type="ECO:0000256" key="2">
    <source>
        <dbReference type="SAM" id="Phobius"/>
    </source>
</evidence>
<keyword evidence="2" id="KW-0812">Transmembrane</keyword>
<evidence type="ECO:0000256" key="1">
    <source>
        <dbReference type="SAM" id="MobiDB-lite"/>
    </source>
</evidence>
<feature type="transmembrane region" description="Helical" evidence="2">
    <location>
        <begin position="267"/>
        <end position="287"/>
    </location>
</feature>
<feature type="compositionally biased region" description="Basic and acidic residues" evidence="1">
    <location>
        <begin position="1"/>
        <end position="10"/>
    </location>
</feature>
<keyword evidence="2" id="KW-1133">Transmembrane helix</keyword>
<dbReference type="EMBL" id="AYLO01000001">
    <property type="protein sequence ID" value="ESS74151.1"/>
    <property type="molecule type" value="Genomic_DNA"/>
</dbReference>
<feature type="transmembrane region" description="Helical" evidence="2">
    <location>
        <begin position="242"/>
        <end position="260"/>
    </location>
</feature>
<name>V5E3L9_9GAMM</name>
<evidence type="ECO:0008006" key="5">
    <source>
        <dbReference type="Google" id="ProtNLM"/>
    </source>
</evidence>
<feature type="transmembrane region" description="Helical" evidence="2">
    <location>
        <begin position="188"/>
        <end position="206"/>
    </location>
</feature>
<dbReference type="Proteomes" id="UP000017842">
    <property type="component" value="Unassembled WGS sequence"/>
</dbReference>
<feature type="transmembrane region" description="Helical" evidence="2">
    <location>
        <begin position="371"/>
        <end position="391"/>
    </location>
</feature>
<dbReference type="eggNOG" id="ENOG502ZRCI">
    <property type="taxonomic scope" value="Bacteria"/>
</dbReference>
<dbReference type="GO" id="GO:0004932">
    <property type="term" value="F:mating-type factor pheromone receptor activity"/>
    <property type="evidence" value="ECO:0007669"/>
    <property type="project" value="InterPro"/>
</dbReference>
<proteinExistence type="predicted"/>
<keyword evidence="4" id="KW-1185">Reference proteome</keyword>
<gene>
    <name evidence="3" type="ORF">MGMO_1c00060</name>
</gene>
<accession>V5E3L9</accession>
<sequence length="438" mass="47745">MYISDYHLDSTDVSNPNESVPQTSSSQIIRYLRWAGSLLVILSAVGFMFQSHADLLPAHRYWVGLAIVLALCAGGLVCNYGLRERTGARLFFALGAGFLPVQISQVSAMLYAYVKGGQAPKPEFTWLQFGDVHPVLIAIDLGITALLLIAVSYTSFSMLAKRQVKTLMLAALLGNLCLLLPIRDGLGLTFMIALLFAGINIIERKFQPDSTMKLAEGVTARALVSLPLLIIIGRSLLYPMSFWLAIVVTAIIATIGIVDVKRYTQSALVIYVGQCVGTLAALSIWPMTVGHFVGLSNNFYSLMIPVALLLFALSTQVAYHAKAYRSFASILATGLAYAALLNVQAFAPLLALSTGIALVSMGGLKYREKIPFFFGQLSFLGGILFYCGYVVDAYSNAPWLFSIGLGLAVLMLASVLEKKHQLIVHAFENYMNELKDWE</sequence>
<dbReference type="AlphaFoldDB" id="V5E3L9"/>
<feature type="transmembrane region" description="Helical" evidence="2">
    <location>
        <begin position="31"/>
        <end position="49"/>
    </location>
</feature>
<dbReference type="OrthoDB" id="5560241at2"/>
<feature type="transmembrane region" description="Helical" evidence="2">
    <location>
        <begin position="299"/>
        <end position="318"/>
    </location>
</feature>
<dbReference type="PRINTS" id="PR00250">
    <property type="entry name" value="GPCRSTE2"/>
</dbReference>
<feature type="transmembrane region" description="Helical" evidence="2">
    <location>
        <begin position="61"/>
        <end position="78"/>
    </location>
</feature>
<evidence type="ECO:0000313" key="4">
    <source>
        <dbReference type="Proteomes" id="UP000017842"/>
    </source>
</evidence>
<feature type="transmembrane region" description="Helical" evidence="2">
    <location>
        <begin position="90"/>
        <end position="114"/>
    </location>
</feature>
<feature type="transmembrane region" description="Helical" evidence="2">
    <location>
        <begin position="134"/>
        <end position="154"/>
    </location>
</feature>
<dbReference type="InterPro" id="IPR000366">
    <property type="entry name" value="GPCR_STE2"/>
</dbReference>
<evidence type="ECO:0000313" key="3">
    <source>
        <dbReference type="EMBL" id="ESS74151.1"/>
    </source>
</evidence>
<dbReference type="GO" id="GO:0016020">
    <property type="term" value="C:membrane"/>
    <property type="evidence" value="ECO:0007669"/>
    <property type="project" value="InterPro"/>
</dbReference>
<feature type="transmembrane region" description="Helical" evidence="2">
    <location>
        <begin position="397"/>
        <end position="416"/>
    </location>
</feature>
<reference evidence="3 4" key="1">
    <citation type="journal article" date="2013" name="Genome Announc.">
        <title>Draft Genome Sequence of the Methanotrophic Gammaproteobacterium Methyloglobulus morosus DSM 22980 Strain KoM1.</title>
        <authorList>
            <person name="Poehlein A."/>
            <person name="Deutzmann J.S."/>
            <person name="Daniel R."/>
            <person name="Simeonova D.D."/>
        </authorList>
    </citation>
    <scope>NUCLEOTIDE SEQUENCE [LARGE SCALE GENOMIC DNA]</scope>
    <source>
        <strain evidence="3 4">KoM1</strain>
    </source>
</reference>
<feature type="compositionally biased region" description="Polar residues" evidence="1">
    <location>
        <begin position="11"/>
        <end position="22"/>
    </location>
</feature>